<dbReference type="SMART" id="SM00360">
    <property type="entry name" value="RRM"/>
    <property type="match status" value="1"/>
</dbReference>
<evidence type="ECO:0000259" key="4">
    <source>
        <dbReference type="PROSITE" id="PS50102"/>
    </source>
</evidence>
<dbReference type="InterPro" id="IPR000504">
    <property type="entry name" value="RRM_dom"/>
</dbReference>
<feature type="domain" description="RRM" evidence="4">
    <location>
        <begin position="37"/>
        <end position="113"/>
    </location>
</feature>
<keyword evidence="1" id="KW-0694">RNA-binding</keyword>
<feature type="chain" id="PRO_5018225334" evidence="3">
    <location>
        <begin position="27"/>
        <end position="400"/>
    </location>
</feature>
<feature type="region of interest" description="Disordered" evidence="2">
    <location>
        <begin position="176"/>
        <end position="200"/>
    </location>
</feature>
<feature type="region of interest" description="Disordered" evidence="2">
    <location>
        <begin position="303"/>
        <end position="400"/>
    </location>
</feature>
<sequence>MSISPLFLFFFLPLLIRFWAPTLTFAVSHTMSSSTRHNFFLSGIARHVNSDVVEDHFREYGSGIRLQLQRDKNGLSLGYGWLTFDHVDVERVVAVQHELGGSPVMLRYQQSKDSLKSEAGAPSPPPAQSPTNVSAQHGRPQEYSPHHKRYREETIKTQACATSRIVQIRKEVMSPKVQTSPAEQSLSKEIWNPGTAPSSISTTPVVPLQHSFSSFPPDSAAQTVFVCIPLNICPGAFLRDPRVFCCMLDPSQVGKLSILATPKQHVGVPEHHSTQVSYITSDITQQQRCTTVNANSARAPPQAVFSMPSLSSGLPPSLPPPPGPPPPQSTAYARETVPPPPRPPHPPPPSGPPPTQRCLPKTLRDPPPPGPPPSLGLPPPPGPPPPSGPPPLSAPPSRRY</sequence>
<keyword evidence="3" id="KW-0732">Signal</keyword>
<dbReference type="InterPro" id="IPR035979">
    <property type="entry name" value="RBD_domain_sf"/>
</dbReference>
<dbReference type="Proteomes" id="UP000319462">
    <property type="component" value="Chromosome 7"/>
</dbReference>
<dbReference type="PRINTS" id="PR01217">
    <property type="entry name" value="PRICHEXTENSN"/>
</dbReference>
<dbReference type="GO" id="GO:0003723">
    <property type="term" value="F:RNA binding"/>
    <property type="evidence" value="ECO:0007669"/>
    <property type="project" value="UniProtKB-UniRule"/>
</dbReference>
<gene>
    <name evidence="5" type="ORF">LBRM2904_07.0880</name>
</gene>
<evidence type="ECO:0000313" key="5">
    <source>
        <dbReference type="EMBL" id="SYZ63051.1"/>
    </source>
</evidence>
<dbReference type="EMBL" id="LS997606">
    <property type="protein sequence ID" value="SYZ63051.1"/>
    <property type="molecule type" value="Genomic_DNA"/>
</dbReference>
<organism evidence="5 6">
    <name type="scientific">Leishmania braziliensis MHOM/BR/75/M2904</name>
    <dbReference type="NCBI Taxonomy" id="420245"/>
    <lineage>
        <taxon>Eukaryota</taxon>
        <taxon>Discoba</taxon>
        <taxon>Euglenozoa</taxon>
        <taxon>Kinetoplastea</taxon>
        <taxon>Metakinetoplastina</taxon>
        <taxon>Trypanosomatida</taxon>
        <taxon>Trypanosomatidae</taxon>
        <taxon>Leishmaniinae</taxon>
        <taxon>Leishmania</taxon>
        <taxon>Leishmania braziliensis species complex</taxon>
    </lineage>
</organism>
<evidence type="ECO:0000256" key="3">
    <source>
        <dbReference type="SAM" id="SignalP"/>
    </source>
</evidence>
<accession>A0A3P3YYL2</accession>
<feature type="signal peptide" evidence="3">
    <location>
        <begin position="1"/>
        <end position="26"/>
    </location>
</feature>
<dbReference type="InterPro" id="IPR012677">
    <property type="entry name" value="Nucleotide-bd_a/b_plait_sf"/>
</dbReference>
<dbReference type="CDD" id="cd00590">
    <property type="entry name" value="RRM_SF"/>
    <property type="match status" value="1"/>
</dbReference>
<dbReference type="AlphaFoldDB" id="A0A3P3YYL2"/>
<dbReference type="PROSITE" id="PS50102">
    <property type="entry name" value="RRM"/>
    <property type="match status" value="1"/>
</dbReference>
<evidence type="ECO:0000313" key="6">
    <source>
        <dbReference type="Proteomes" id="UP000319462"/>
    </source>
</evidence>
<feature type="compositionally biased region" description="Polar residues" evidence="2">
    <location>
        <begin position="176"/>
        <end position="187"/>
    </location>
</feature>
<feature type="compositionally biased region" description="Pro residues" evidence="2">
    <location>
        <begin position="337"/>
        <end position="355"/>
    </location>
</feature>
<evidence type="ECO:0000256" key="1">
    <source>
        <dbReference type="PROSITE-ProRule" id="PRU00176"/>
    </source>
</evidence>
<feature type="compositionally biased region" description="Pro residues" evidence="2">
    <location>
        <begin position="365"/>
        <end position="394"/>
    </location>
</feature>
<dbReference type="SUPFAM" id="SSF54928">
    <property type="entry name" value="RNA-binding domain, RBD"/>
    <property type="match status" value="1"/>
</dbReference>
<evidence type="ECO:0000256" key="2">
    <source>
        <dbReference type="SAM" id="MobiDB-lite"/>
    </source>
</evidence>
<dbReference type="Gene3D" id="3.30.70.330">
    <property type="match status" value="1"/>
</dbReference>
<protein>
    <submittedName>
        <fullName evidence="5">Hypothetical_protein</fullName>
    </submittedName>
</protein>
<feature type="region of interest" description="Disordered" evidence="2">
    <location>
        <begin position="111"/>
        <end position="151"/>
    </location>
</feature>
<reference evidence="5 6" key="1">
    <citation type="submission" date="2018-09" db="EMBL/GenBank/DDBJ databases">
        <authorList>
            <person name="Peiro R."/>
            <person name="Begona"/>
            <person name="Cbmso G."/>
            <person name="Lopez M."/>
            <person name="Gonzalez S."/>
        </authorList>
    </citation>
    <scope>NUCLEOTIDE SEQUENCE [LARGE SCALE GENOMIC DNA]</scope>
</reference>
<feature type="compositionally biased region" description="Pro residues" evidence="2">
    <location>
        <begin position="316"/>
        <end position="328"/>
    </location>
</feature>
<proteinExistence type="predicted"/>
<name>A0A3P3YYL2_LEIBR</name>